<accession>K0PXB7</accession>
<dbReference type="STRING" id="1211777.BN77_0046"/>
<organism evidence="2 3">
    <name type="scientific">Rhizobium mesoamericanum STM3625</name>
    <dbReference type="NCBI Taxonomy" id="1211777"/>
    <lineage>
        <taxon>Bacteria</taxon>
        <taxon>Pseudomonadati</taxon>
        <taxon>Pseudomonadota</taxon>
        <taxon>Alphaproteobacteria</taxon>
        <taxon>Hyphomicrobiales</taxon>
        <taxon>Rhizobiaceae</taxon>
        <taxon>Rhizobium/Agrobacterium group</taxon>
        <taxon>Rhizobium</taxon>
    </lineage>
</organism>
<feature type="region of interest" description="Disordered" evidence="1">
    <location>
        <begin position="92"/>
        <end position="113"/>
    </location>
</feature>
<proteinExistence type="predicted"/>
<feature type="region of interest" description="Disordered" evidence="1">
    <location>
        <begin position="174"/>
        <end position="202"/>
    </location>
</feature>
<evidence type="ECO:0000313" key="3">
    <source>
        <dbReference type="Proteomes" id="UP000009319"/>
    </source>
</evidence>
<keyword evidence="3" id="KW-1185">Reference proteome</keyword>
<dbReference type="AlphaFoldDB" id="K0PXB7"/>
<dbReference type="HOGENOM" id="CLU_612321_0_0_5"/>
<protein>
    <submittedName>
        <fullName evidence="2">Uncharacterized protein</fullName>
    </submittedName>
</protein>
<dbReference type="Proteomes" id="UP000009319">
    <property type="component" value="Unassembled WGS sequence"/>
</dbReference>
<reference evidence="2 3" key="1">
    <citation type="journal article" date="2013" name="Genome Announc.">
        <title>Draft Genome Sequence of Rhizobium mesoamericanum STM3625, a Nitrogen-Fixing Symbiont of Mimosa pudica Isolated in French Guiana (South America).</title>
        <authorList>
            <person name="Moulin L."/>
            <person name="Mornico D."/>
            <person name="Melkonian R."/>
            <person name="Klonowska A."/>
        </authorList>
    </citation>
    <scope>NUCLEOTIDE SEQUENCE [LARGE SCALE GENOMIC DNA]</scope>
    <source>
        <strain evidence="2 3">STM3625</strain>
    </source>
</reference>
<evidence type="ECO:0000256" key="1">
    <source>
        <dbReference type="SAM" id="MobiDB-lite"/>
    </source>
</evidence>
<evidence type="ECO:0000313" key="2">
    <source>
        <dbReference type="EMBL" id="CCM76255.1"/>
    </source>
</evidence>
<sequence>MTFNRFTAIASGHKLYTSSKTLKAWGAGGPRALMAANDNYETRGKPVTWPAVAGDWTTALPAATATAAEREPQQPKQHWLDGRLCRFPKTITGGKWGRPVGAPPANDNTPRRNVVRLPNDGPTSEWLAERNAAGFAVDYGQEGNRIERALVKEASPLVGALRQVTELMRPPVIAANDNEPANDDGEAVNAGKGHERAHNQGSITPSIPMLLKAYEDGMDSGVREVRDGWHRIGSTDGKRKLTGLIFLNGELIAYGDNKGRKRRPDYNTKIAEAVVDQESETAKHVAAQPAENRTYVRLAGRERYISSQRPDAPGSIAPAQRTARAAANDNELQAAIANTPVMPPVKKLPDGVAAEYGRLAGVAEAKGVGEGKSSAPMHDALSELERQEELAAAGFHAEDLVVVESIMSDASFRTIGLQHGYAESSAHRMGRKVVEGVLTRISEKIAA</sequence>
<dbReference type="RefSeq" id="WP_007527241.1">
    <property type="nucleotide sequence ID" value="NZ_HF536772.1"/>
</dbReference>
<name>K0PXB7_9HYPH</name>
<dbReference type="eggNOG" id="ENOG50346E3">
    <property type="taxonomic scope" value="Bacteria"/>
</dbReference>
<dbReference type="EMBL" id="CANI01000023">
    <property type="protein sequence ID" value="CCM76255.1"/>
    <property type="molecule type" value="Genomic_DNA"/>
</dbReference>
<gene>
    <name evidence="2" type="ORF">BN77_0046</name>
</gene>
<comment type="caution">
    <text evidence="2">The sequence shown here is derived from an EMBL/GenBank/DDBJ whole genome shotgun (WGS) entry which is preliminary data.</text>
</comment>